<dbReference type="EMBL" id="BMHV01000046">
    <property type="protein sequence ID" value="GGF76234.1"/>
    <property type="molecule type" value="Genomic_DNA"/>
</dbReference>
<proteinExistence type="predicted"/>
<evidence type="ECO:0000313" key="2">
    <source>
        <dbReference type="Proteomes" id="UP000632498"/>
    </source>
</evidence>
<dbReference type="RefSeq" id="WP_188667208.1">
    <property type="nucleotide sequence ID" value="NZ_BMHV01000046.1"/>
</dbReference>
<organism evidence="1 2">
    <name type="scientific">Terasakiella brassicae</name>
    <dbReference type="NCBI Taxonomy" id="1634917"/>
    <lineage>
        <taxon>Bacteria</taxon>
        <taxon>Pseudomonadati</taxon>
        <taxon>Pseudomonadota</taxon>
        <taxon>Alphaproteobacteria</taxon>
        <taxon>Rhodospirillales</taxon>
        <taxon>Terasakiellaceae</taxon>
        <taxon>Terasakiella</taxon>
    </lineage>
</organism>
<reference evidence="1" key="2">
    <citation type="submission" date="2020-09" db="EMBL/GenBank/DDBJ databases">
        <authorList>
            <person name="Sun Q."/>
            <person name="Zhou Y."/>
        </authorList>
    </citation>
    <scope>NUCLEOTIDE SEQUENCE</scope>
    <source>
        <strain evidence="1">CGMCC 1.15254</strain>
    </source>
</reference>
<evidence type="ECO:0000313" key="1">
    <source>
        <dbReference type="EMBL" id="GGF76234.1"/>
    </source>
</evidence>
<dbReference type="AlphaFoldDB" id="A0A917C9H8"/>
<keyword evidence="2" id="KW-1185">Reference proteome</keyword>
<dbReference type="Proteomes" id="UP000632498">
    <property type="component" value="Unassembled WGS sequence"/>
</dbReference>
<reference evidence="1" key="1">
    <citation type="journal article" date="2014" name="Int. J. Syst. Evol. Microbiol.">
        <title>Complete genome sequence of Corynebacterium casei LMG S-19264T (=DSM 44701T), isolated from a smear-ripened cheese.</title>
        <authorList>
            <consortium name="US DOE Joint Genome Institute (JGI-PGF)"/>
            <person name="Walter F."/>
            <person name="Albersmeier A."/>
            <person name="Kalinowski J."/>
            <person name="Ruckert C."/>
        </authorList>
    </citation>
    <scope>NUCLEOTIDE SEQUENCE</scope>
    <source>
        <strain evidence="1">CGMCC 1.15254</strain>
    </source>
</reference>
<name>A0A917C9H8_9PROT</name>
<protein>
    <submittedName>
        <fullName evidence="1">Uncharacterized protein</fullName>
    </submittedName>
</protein>
<gene>
    <name evidence="1" type="ORF">GCM10011332_32740</name>
</gene>
<comment type="caution">
    <text evidence="1">The sequence shown here is derived from an EMBL/GenBank/DDBJ whole genome shotgun (WGS) entry which is preliminary data.</text>
</comment>
<accession>A0A917C9H8</accession>
<sequence>MIYCLVIWNRMEALGTDFKTYPEPLRTKAHQNFDKYLNQCGVERRFDDVTGQMVIPLKEISKINGITEEECVEHLCKEGMEPLGADPAKCHPLH</sequence>